<dbReference type="Pfam" id="PF22621">
    <property type="entry name" value="CurL-like_PKS_C"/>
    <property type="match status" value="1"/>
</dbReference>
<dbReference type="AlphaFoldDB" id="A0A7D5UUX0"/>
<dbReference type="InterPro" id="IPR016035">
    <property type="entry name" value="Acyl_Trfase/lysoPLipase"/>
</dbReference>
<accession>A0A7D5UUX0</accession>
<evidence type="ECO:0000313" key="4">
    <source>
        <dbReference type="EMBL" id="QLI67357.1"/>
    </source>
</evidence>
<dbReference type="InterPro" id="IPR001227">
    <property type="entry name" value="Ac_transferase_dom_sf"/>
</dbReference>
<name>A0A7D5UUX0_9HYPO</name>
<dbReference type="Pfam" id="PF00698">
    <property type="entry name" value="Acyl_transf_1"/>
    <property type="match status" value="1"/>
</dbReference>
<gene>
    <name evidence="4" type="primary">pks27_0</name>
    <name evidence="4" type="ORF">G6M90_00g030040</name>
</gene>
<dbReference type="PANTHER" id="PTHR43775:SF40">
    <property type="entry name" value="NORSOLORINIC ACID SYNTHASE STCA"/>
    <property type="match status" value="1"/>
</dbReference>
<organism evidence="4 5">
    <name type="scientific">Metarhizium brunneum</name>
    <dbReference type="NCBI Taxonomy" id="500148"/>
    <lineage>
        <taxon>Eukaryota</taxon>
        <taxon>Fungi</taxon>
        <taxon>Dikarya</taxon>
        <taxon>Ascomycota</taxon>
        <taxon>Pezizomycotina</taxon>
        <taxon>Sordariomycetes</taxon>
        <taxon>Hypocreomycetidae</taxon>
        <taxon>Hypocreales</taxon>
        <taxon>Clavicipitaceae</taxon>
        <taxon>Metarhizium</taxon>
    </lineage>
</organism>
<dbReference type="EMBL" id="CP058933">
    <property type="protein sequence ID" value="QLI67357.1"/>
    <property type="molecule type" value="Genomic_DNA"/>
</dbReference>
<evidence type="ECO:0000256" key="2">
    <source>
        <dbReference type="ARBA" id="ARBA00022553"/>
    </source>
</evidence>
<sequence length="301" mass="32839">MMMRKGQFPPHCGIRTRINSAFPNNLTQRNVHIDFETISWPRSRGMPRKAIINNFSAAGGNTSILVEEPMNLAPSTTAAQCKTRPTYPVALSAKCAKSLRRNIQSLVAHLSDSEVALPELSYATTARRIAHGHRVVVASNSIASIKSQLADALDGDVGSKRVIPPRQMLFAFTGQGSQYPGMGKQLLESLDAFRDQIIRFDQLSRRLGFLEILLLFNASSGDNISNYPPVVVQLANTCMQIALARIWMSWGITPTAVVGHSLGEYAALNIAGVPGQTRTLFFSSAAVQCICRNAANNLRTK</sequence>
<dbReference type="PANTHER" id="PTHR43775">
    <property type="entry name" value="FATTY ACID SYNTHASE"/>
    <property type="match status" value="1"/>
</dbReference>
<dbReference type="RefSeq" id="XP_014539718.2">
    <property type="nucleotide sequence ID" value="XM_014684232.2"/>
</dbReference>
<evidence type="ECO:0000259" key="3">
    <source>
        <dbReference type="SMART" id="SM00827"/>
    </source>
</evidence>
<dbReference type="Gene3D" id="3.40.366.10">
    <property type="entry name" value="Malonyl-Coenzyme A Acyl Carrier Protein, domain 2"/>
    <property type="match status" value="1"/>
</dbReference>
<dbReference type="InterPro" id="IPR050091">
    <property type="entry name" value="PKS_NRPS_Biosynth_Enz"/>
</dbReference>
<dbReference type="InterPro" id="IPR014043">
    <property type="entry name" value="Acyl_transferase_dom"/>
</dbReference>
<protein>
    <submittedName>
        <fullName evidence="4">Non-reducing polyketide synthase pks27</fullName>
    </submittedName>
</protein>
<feature type="domain" description="Malonyl-CoA:ACP transacylase (MAT)" evidence="3">
    <location>
        <begin position="171"/>
        <end position="301"/>
    </location>
</feature>
<dbReference type="SMART" id="SM00827">
    <property type="entry name" value="PKS_AT"/>
    <property type="match status" value="1"/>
</dbReference>
<dbReference type="GO" id="GO:0006633">
    <property type="term" value="P:fatty acid biosynthetic process"/>
    <property type="evidence" value="ECO:0007669"/>
    <property type="project" value="TreeGrafter"/>
</dbReference>
<dbReference type="InterPro" id="IPR016039">
    <property type="entry name" value="Thiolase-like"/>
</dbReference>
<proteinExistence type="predicted"/>
<dbReference type="KEGG" id="mbrn:26247475"/>
<reference evidence="4 5" key="1">
    <citation type="submission" date="2020-07" db="EMBL/GenBank/DDBJ databases">
        <title>Telomere length de novo assembly of all 7 chromosomes of the fungus, Metarhizium brunneum, using a novel assembly pipeline.</title>
        <authorList>
            <person name="Saud z."/>
            <person name="Kortsinoglou A."/>
            <person name="Kouvelis V.N."/>
            <person name="Butt T.M."/>
        </authorList>
    </citation>
    <scope>NUCLEOTIDE SEQUENCE [LARGE SCALE GENOMIC DNA]</scope>
    <source>
        <strain evidence="4 5">4556</strain>
    </source>
</reference>
<dbReference type="GeneID" id="26247475"/>
<dbReference type="SUPFAM" id="SSF52151">
    <property type="entry name" value="FabD/lysophospholipase-like"/>
    <property type="match status" value="1"/>
</dbReference>
<keyword evidence="1" id="KW-0596">Phosphopantetheine</keyword>
<dbReference type="GO" id="GO:0004312">
    <property type="term" value="F:fatty acid synthase activity"/>
    <property type="evidence" value="ECO:0007669"/>
    <property type="project" value="TreeGrafter"/>
</dbReference>
<keyword evidence="2" id="KW-0597">Phosphoprotein</keyword>
<evidence type="ECO:0000256" key="1">
    <source>
        <dbReference type="ARBA" id="ARBA00022450"/>
    </source>
</evidence>
<keyword evidence="5" id="KW-1185">Reference proteome</keyword>
<dbReference type="OrthoDB" id="5243240at2759"/>
<dbReference type="Gene3D" id="3.40.47.10">
    <property type="match status" value="1"/>
</dbReference>
<evidence type="ECO:0000313" key="5">
    <source>
        <dbReference type="Proteomes" id="UP000510686"/>
    </source>
</evidence>
<dbReference type="Proteomes" id="UP000510686">
    <property type="component" value="Chromosome 2"/>
</dbReference>
<dbReference type="Gene3D" id="3.30.70.3290">
    <property type="match status" value="1"/>
</dbReference>
<dbReference type="GO" id="GO:0044550">
    <property type="term" value="P:secondary metabolite biosynthetic process"/>
    <property type="evidence" value="ECO:0007669"/>
    <property type="project" value="TreeGrafter"/>
</dbReference>